<keyword evidence="7 9" id="KW-1133">Transmembrane helix</keyword>
<dbReference type="AlphaFoldDB" id="A0A2V2N3Y6"/>
<dbReference type="Gene3D" id="3.40.50.300">
    <property type="entry name" value="P-loop containing nucleotide triphosphate hydrolases"/>
    <property type="match status" value="1"/>
</dbReference>
<dbReference type="Pfam" id="PF00664">
    <property type="entry name" value="ABC_membrane"/>
    <property type="match status" value="1"/>
</dbReference>
<dbReference type="Gene3D" id="1.20.1560.10">
    <property type="entry name" value="ABC transporter type 1, transmembrane domain"/>
    <property type="match status" value="1"/>
</dbReference>
<evidence type="ECO:0008006" key="14">
    <source>
        <dbReference type="Google" id="ProtNLM"/>
    </source>
</evidence>
<feature type="domain" description="ABC transmembrane type-1" evidence="11">
    <location>
        <begin position="32"/>
        <end position="315"/>
    </location>
</feature>
<dbReference type="FunFam" id="3.40.50.300:FF:000221">
    <property type="entry name" value="Multidrug ABC transporter ATP-binding protein"/>
    <property type="match status" value="1"/>
</dbReference>
<evidence type="ECO:0000256" key="7">
    <source>
        <dbReference type="ARBA" id="ARBA00022989"/>
    </source>
</evidence>
<dbReference type="SUPFAM" id="SSF90123">
    <property type="entry name" value="ABC transporter transmembrane region"/>
    <property type="match status" value="1"/>
</dbReference>
<proteinExistence type="predicted"/>
<dbReference type="PROSITE" id="PS50929">
    <property type="entry name" value="ABC_TM1F"/>
    <property type="match status" value="1"/>
</dbReference>
<evidence type="ECO:0000256" key="2">
    <source>
        <dbReference type="ARBA" id="ARBA00022448"/>
    </source>
</evidence>
<evidence type="ECO:0000256" key="4">
    <source>
        <dbReference type="ARBA" id="ARBA00022692"/>
    </source>
</evidence>
<dbReference type="InterPro" id="IPR036640">
    <property type="entry name" value="ABC1_TM_sf"/>
</dbReference>
<dbReference type="PANTHER" id="PTHR43394:SF1">
    <property type="entry name" value="ATP-BINDING CASSETTE SUB-FAMILY B MEMBER 10, MITOCHONDRIAL"/>
    <property type="match status" value="1"/>
</dbReference>
<dbReference type="EMBL" id="QGMY01000016">
    <property type="protein sequence ID" value="PWR70181.1"/>
    <property type="molecule type" value="Genomic_DNA"/>
</dbReference>
<dbReference type="GO" id="GO:0016887">
    <property type="term" value="F:ATP hydrolysis activity"/>
    <property type="evidence" value="ECO:0007669"/>
    <property type="project" value="InterPro"/>
</dbReference>
<evidence type="ECO:0000256" key="5">
    <source>
        <dbReference type="ARBA" id="ARBA00022741"/>
    </source>
</evidence>
<feature type="transmembrane region" description="Helical" evidence="9">
    <location>
        <begin position="71"/>
        <end position="97"/>
    </location>
</feature>
<feature type="transmembrane region" description="Helical" evidence="9">
    <location>
        <begin position="293"/>
        <end position="313"/>
    </location>
</feature>
<evidence type="ECO:0000256" key="1">
    <source>
        <dbReference type="ARBA" id="ARBA00004651"/>
    </source>
</evidence>
<evidence type="ECO:0000313" key="13">
    <source>
        <dbReference type="Proteomes" id="UP000245657"/>
    </source>
</evidence>
<dbReference type="PROSITE" id="PS50893">
    <property type="entry name" value="ABC_TRANSPORTER_2"/>
    <property type="match status" value="1"/>
</dbReference>
<evidence type="ECO:0000256" key="3">
    <source>
        <dbReference type="ARBA" id="ARBA00022475"/>
    </source>
</evidence>
<feature type="domain" description="ABC transporter" evidence="10">
    <location>
        <begin position="351"/>
        <end position="590"/>
    </location>
</feature>
<sequence>MVSDDLTRAGLMTISNFKRLYQVFHGYERWFLFSILLNIAVAGGTLAIPALSADLINNGIMAGDFSYSLDVGVLMLLAAVIAGACQIANAGIAVWASEYSSHSLRTREFEKIQTLSFGNIDKFRSSDLLVRLTTDVQNVKIAIQQSVMNLMQAPLLLIGTIIIMAAMAPALVWIMVVLLVLLTIILVLYFVIVEPAFTRKQSEIDGVNKALRETLTGIRVVKAFVRQEYEINKFGQAADNLKRAAMRPQMIMSYLMPTVFAIALLGFGAVYYFGGEQVLAGTGLMIGDVTSAAQYILILMMPLLIIAIVLPFITQANASLKRIFEVLDAVPEVQEPKDPVTINVDQVKGRVEFENVSFGYRNAEGVPDGEVLTGINLVAQPGETIGFLGATGCGKSSLVSLIPRFYDVTGGRVTIDGVDVRSISLETLRNMVSVCLQESVLFSGTINENIRFGKPSMTDDAMMEAARSADVDGFVQNIPEQYDGRVARRGSNFSGGQKQRLSIARALAQKPKILILDDSTSACDVATEARIQDAITDMMEGTTKFIVAQRISSVITADRIVLLSQGVIEATGTHTELLASSPLYQEIYESQLGSGLQSGGNAS</sequence>
<evidence type="ECO:0000259" key="11">
    <source>
        <dbReference type="PROSITE" id="PS50929"/>
    </source>
</evidence>
<organism evidence="12 13">
    <name type="scientific">Methanospirillum lacunae</name>
    <dbReference type="NCBI Taxonomy" id="668570"/>
    <lineage>
        <taxon>Archaea</taxon>
        <taxon>Methanobacteriati</taxon>
        <taxon>Methanobacteriota</taxon>
        <taxon>Stenosarchaea group</taxon>
        <taxon>Methanomicrobia</taxon>
        <taxon>Methanomicrobiales</taxon>
        <taxon>Methanospirillaceae</taxon>
        <taxon>Methanospirillum</taxon>
    </lineage>
</organism>
<dbReference type="SUPFAM" id="SSF52540">
    <property type="entry name" value="P-loop containing nucleoside triphosphate hydrolases"/>
    <property type="match status" value="1"/>
</dbReference>
<feature type="transmembrane region" description="Helical" evidence="9">
    <location>
        <begin position="172"/>
        <end position="192"/>
    </location>
</feature>
<name>A0A2V2N3Y6_9EURY</name>
<dbReference type="InterPro" id="IPR003439">
    <property type="entry name" value="ABC_transporter-like_ATP-bd"/>
</dbReference>
<dbReference type="GeneID" id="97548286"/>
<evidence type="ECO:0000256" key="9">
    <source>
        <dbReference type="SAM" id="Phobius"/>
    </source>
</evidence>
<keyword evidence="4 9" id="KW-0812">Transmembrane</keyword>
<dbReference type="PROSITE" id="PS00211">
    <property type="entry name" value="ABC_TRANSPORTER_1"/>
    <property type="match status" value="1"/>
</dbReference>
<dbReference type="CDD" id="cd18548">
    <property type="entry name" value="ABC_6TM_Tm287_like"/>
    <property type="match status" value="1"/>
</dbReference>
<keyword evidence="13" id="KW-1185">Reference proteome</keyword>
<protein>
    <recommendedName>
        <fullName evidence="14">ABC transporter ATP-binding protein</fullName>
    </recommendedName>
</protein>
<comment type="caution">
    <text evidence="12">The sequence shown here is derived from an EMBL/GenBank/DDBJ whole genome shotgun (WGS) entry which is preliminary data.</text>
</comment>
<keyword evidence="5" id="KW-0547">Nucleotide-binding</keyword>
<accession>A0A2V2N3Y6</accession>
<feature type="transmembrane region" description="Helical" evidence="9">
    <location>
        <begin position="251"/>
        <end position="273"/>
    </location>
</feature>
<dbReference type="GO" id="GO:0005524">
    <property type="term" value="F:ATP binding"/>
    <property type="evidence" value="ECO:0007669"/>
    <property type="project" value="UniProtKB-KW"/>
</dbReference>
<dbReference type="InterPro" id="IPR011527">
    <property type="entry name" value="ABC1_TM_dom"/>
</dbReference>
<dbReference type="InterPro" id="IPR003593">
    <property type="entry name" value="AAA+_ATPase"/>
</dbReference>
<dbReference type="Pfam" id="PF00005">
    <property type="entry name" value="ABC_tran"/>
    <property type="match status" value="1"/>
</dbReference>
<evidence type="ECO:0000256" key="6">
    <source>
        <dbReference type="ARBA" id="ARBA00022840"/>
    </source>
</evidence>
<dbReference type="GO" id="GO:0015421">
    <property type="term" value="F:ABC-type oligopeptide transporter activity"/>
    <property type="evidence" value="ECO:0007669"/>
    <property type="project" value="TreeGrafter"/>
</dbReference>
<comment type="subcellular location">
    <subcellularLocation>
        <location evidence="1">Cell membrane</location>
        <topology evidence="1">Multi-pass membrane protein</topology>
    </subcellularLocation>
</comment>
<dbReference type="RefSeq" id="WP_109969943.1">
    <property type="nucleotide sequence ID" value="NZ_CP176093.1"/>
</dbReference>
<keyword evidence="6" id="KW-0067">ATP-binding</keyword>
<evidence type="ECO:0000259" key="10">
    <source>
        <dbReference type="PROSITE" id="PS50893"/>
    </source>
</evidence>
<gene>
    <name evidence="12" type="ORF">DK846_15705</name>
</gene>
<dbReference type="InterPro" id="IPR039421">
    <property type="entry name" value="Type_1_exporter"/>
</dbReference>
<dbReference type="GO" id="GO:0005886">
    <property type="term" value="C:plasma membrane"/>
    <property type="evidence" value="ECO:0007669"/>
    <property type="project" value="UniProtKB-SubCell"/>
</dbReference>
<dbReference type="Proteomes" id="UP000245657">
    <property type="component" value="Unassembled WGS sequence"/>
</dbReference>
<feature type="transmembrane region" description="Helical" evidence="9">
    <location>
        <begin position="30"/>
        <end position="51"/>
    </location>
</feature>
<dbReference type="InterPro" id="IPR017871">
    <property type="entry name" value="ABC_transporter-like_CS"/>
</dbReference>
<keyword evidence="3" id="KW-1003">Cell membrane</keyword>
<dbReference type="InterPro" id="IPR027417">
    <property type="entry name" value="P-loop_NTPase"/>
</dbReference>
<evidence type="ECO:0000256" key="8">
    <source>
        <dbReference type="ARBA" id="ARBA00023136"/>
    </source>
</evidence>
<feature type="transmembrane region" description="Helical" evidence="9">
    <location>
        <begin position="147"/>
        <end position="166"/>
    </location>
</feature>
<keyword evidence="2" id="KW-0813">Transport</keyword>
<dbReference type="SMART" id="SM00382">
    <property type="entry name" value="AAA"/>
    <property type="match status" value="1"/>
</dbReference>
<dbReference type="PANTHER" id="PTHR43394">
    <property type="entry name" value="ATP-DEPENDENT PERMEASE MDL1, MITOCHONDRIAL"/>
    <property type="match status" value="1"/>
</dbReference>
<keyword evidence="8 9" id="KW-0472">Membrane</keyword>
<reference evidence="12 13" key="1">
    <citation type="submission" date="2018-05" db="EMBL/GenBank/DDBJ databases">
        <title>Draft genome of Methanospirillum lacunae Ki8-1.</title>
        <authorList>
            <person name="Dueholm M.S."/>
            <person name="Nielsen P.H."/>
            <person name="Bakmann L.F."/>
            <person name="Otzen D.E."/>
        </authorList>
    </citation>
    <scope>NUCLEOTIDE SEQUENCE [LARGE SCALE GENOMIC DNA]</scope>
    <source>
        <strain evidence="12 13">Ki8-1</strain>
    </source>
</reference>
<evidence type="ECO:0000313" key="12">
    <source>
        <dbReference type="EMBL" id="PWR70181.1"/>
    </source>
</evidence>